<dbReference type="SMART" id="SM00642">
    <property type="entry name" value="Aamy"/>
    <property type="match status" value="1"/>
</dbReference>
<organism evidence="2 3">
    <name type="scientific">Aquincola tertiaricarbonis</name>
    <dbReference type="NCBI Taxonomy" id="391953"/>
    <lineage>
        <taxon>Bacteria</taxon>
        <taxon>Pseudomonadati</taxon>
        <taxon>Pseudomonadota</taxon>
        <taxon>Betaproteobacteria</taxon>
        <taxon>Burkholderiales</taxon>
        <taxon>Sphaerotilaceae</taxon>
        <taxon>Aquincola</taxon>
    </lineage>
</organism>
<dbReference type="SUPFAM" id="SSF51445">
    <property type="entry name" value="(Trans)glycosidases"/>
    <property type="match status" value="1"/>
</dbReference>
<dbReference type="InterPro" id="IPR017853">
    <property type="entry name" value="GH"/>
</dbReference>
<accession>A0ABY4S5I1</accession>
<evidence type="ECO:0000259" key="1">
    <source>
        <dbReference type="SMART" id="SM00642"/>
    </source>
</evidence>
<protein>
    <submittedName>
        <fullName evidence="2">Malto-oligosyltrehalose synthase</fullName>
    </submittedName>
</protein>
<dbReference type="NCBIfam" id="TIGR02401">
    <property type="entry name" value="trehalose_TreY"/>
    <property type="match status" value="1"/>
</dbReference>
<evidence type="ECO:0000313" key="2">
    <source>
        <dbReference type="EMBL" id="URI06366.1"/>
    </source>
</evidence>
<proteinExistence type="predicted"/>
<dbReference type="InterPro" id="IPR012767">
    <property type="entry name" value="Trehalose_TreY"/>
</dbReference>
<dbReference type="Gene3D" id="1.10.10.470">
    <property type="entry name" value="Maltooligosyl trehalose synthase, domain 4"/>
    <property type="match status" value="1"/>
</dbReference>
<dbReference type="PANTHER" id="PTHR10357">
    <property type="entry name" value="ALPHA-AMYLASE FAMILY MEMBER"/>
    <property type="match status" value="1"/>
</dbReference>
<keyword evidence="3" id="KW-1185">Reference proteome</keyword>
<dbReference type="InterPro" id="IPR013797">
    <property type="entry name" value="Maltooligo_trehalose_synth_4"/>
</dbReference>
<dbReference type="EMBL" id="CP097635">
    <property type="protein sequence ID" value="URI06366.1"/>
    <property type="molecule type" value="Genomic_DNA"/>
</dbReference>
<gene>
    <name evidence="2" type="primary">treY</name>
    <name evidence="2" type="ORF">MW290_10605</name>
</gene>
<name>A0ABY4S5I1_AQUTE</name>
<dbReference type="CDD" id="cd11336">
    <property type="entry name" value="AmyAc_MTSase"/>
    <property type="match status" value="1"/>
</dbReference>
<dbReference type="InterPro" id="IPR006047">
    <property type="entry name" value="GH13_cat_dom"/>
</dbReference>
<dbReference type="Gene3D" id="3.20.20.80">
    <property type="entry name" value="Glycosidases"/>
    <property type="match status" value="3"/>
</dbReference>
<sequence length="978" mass="108715">MPDHTAPAEPSRLPAARIPRATYRLQLHKDFGFDAAIAVLPYLKRLGISHVYCSPIWRARPGSLHGYDVVAHHEINPELGGDEGFDRLAAAVRQHGLGLLLDMVPNHMGVFGADNPWWLDLLENGQASRYASHFDIDWSPPNRTLRGKVLVPVLGDAYGAVLDRGELKLAYADGRLVIRYHEHLFPLDPRSYAKVLQRVVEELPSGEPGRLALQRLSKESAALPAHDDADTTRRAERQAAVPRLQAALAEALADDEVRQVLDQVLATLNEAPDHDALDALHDRQAYRLAWWRVAADEINYRRFFEVNELAAMRVEDPAVFEAIHGRALDMAAAGIVDGLRIDHPDGLLDPRQYFERLQQGFLARSRPGEVEALMQHAAAERQWPLYVAAEKIAAAHEDVPTDWALHGTTGYRFANVINGLFVERRNAARLERLWRDFAEVGQDYEEIVREAKLAVARGALASDLTLLAQALHRVGQAHRSTRDFGFNTLREALAQVAASMPVYRTYVIDAPSAQDRRFIDWAVADAMRHTDIADDSVFEFLRRCLLLDPPPGLHGAATEALLRRFVHRFQQFCAPVAAKGVEDTAFYRYHRLISLNEVGGEPAVFGMSAAAFHGASADRARHWPHTMLASSTHDNKRAEDVRQRINVLSEQPAAWRLGLRRWREATRGLRSQVDGKPAPTPSDDYLLYQTLLGSLPPDPLDEAQLAAYRERIEAYMIKATREGKQRTSWTRPHEGYEAALKRFIGGVLGRLQPNPALTELRQRAAELAWYGALNSVSATVLKLVSPGVPDLYQGSELMPLTLVDPDNRTPVDYAQREALLAGFEAAQQAGTPVRELLAELGTTPADGRLKLWCLWRLLQLREQHPALFTDGNYQPLRVTGSRRNQAIALARCGSEGMLVVVAGRKFAQAFERGQWPTGSAWADTQIAWPAAMARRLKQGQQATEVLTGRTVALGYDGLALDKALADLPVAVLFMPSGG</sequence>
<evidence type="ECO:0000313" key="3">
    <source>
        <dbReference type="Proteomes" id="UP001056201"/>
    </source>
</evidence>
<dbReference type="PANTHER" id="PTHR10357:SF216">
    <property type="entry name" value="MALTOOLIGOSYL TREHALOSE SYNTHASE-RELATED"/>
    <property type="match status" value="1"/>
</dbReference>
<dbReference type="RefSeq" id="WP_250194629.1">
    <property type="nucleotide sequence ID" value="NZ_CP097635.1"/>
</dbReference>
<feature type="domain" description="Glycosyl hydrolase family 13 catalytic" evidence="1">
    <location>
        <begin position="26"/>
        <end position="548"/>
    </location>
</feature>
<reference evidence="2" key="1">
    <citation type="submission" date="2022-05" db="EMBL/GenBank/DDBJ databases">
        <title>An RpoN-dependent PEP-CTERM gene is involved in floc formation of an Aquincola tertiaricarbonis strain.</title>
        <authorList>
            <person name="Qiu D."/>
            <person name="Xia M."/>
        </authorList>
    </citation>
    <scope>NUCLEOTIDE SEQUENCE</scope>
    <source>
        <strain evidence="2">RN12</strain>
    </source>
</reference>
<dbReference type="Proteomes" id="UP001056201">
    <property type="component" value="Chromosome 1"/>
</dbReference>
<dbReference type="Pfam" id="PF00128">
    <property type="entry name" value="Alpha-amylase"/>
    <property type="match status" value="1"/>
</dbReference>